<keyword evidence="1" id="KW-0812">Transmembrane</keyword>
<proteinExistence type="predicted"/>
<sequence length="36" mass="4420">MVHHLLDLSFIPSYYSLLLLRSYYLLMICSMRELER</sequence>
<evidence type="ECO:0000313" key="2">
    <source>
        <dbReference type="EMBL" id="DAF42706.1"/>
    </source>
</evidence>
<reference evidence="2" key="1">
    <citation type="journal article" date="2021" name="Proc. Natl. Acad. Sci. U.S.A.">
        <title>A Catalog of Tens of Thousands of Viruses from Human Metagenomes Reveals Hidden Associations with Chronic Diseases.</title>
        <authorList>
            <person name="Tisza M.J."/>
            <person name="Buck C.B."/>
        </authorList>
    </citation>
    <scope>NUCLEOTIDE SEQUENCE</scope>
    <source>
        <strain evidence="2">CtHip2</strain>
    </source>
</reference>
<evidence type="ECO:0000256" key="1">
    <source>
        <dbReference type="SAM" id="Phobius"/>
    </source>
</evidence>
<keyword evidence="1" id="KW-0472">Membrane</keyword>
<accession>A0A8S5RW89</accession>
<keyword evidence="1" id="KW-1133">Transmembrane helix</keyword>
<dbReference type="EMBL" id="BK032497">
    <property type="protein sequence ID" value="DAF42706.1"/>
    <property type="molecule type" value="Genomic_DNA"/>
</dbReference>
<organism evidence="2">
    <name type="scientific">Siphoviridae sp. ctHip2</name>
    <dbReference type="NCBI Taxonomy" id="2827830"/>
    <lineage>
        <taxon>Viruses</taxon>
        <taxon>Duplodnaviria</taxon>
        <taxon>Heunggongvirae</taxon>
        <taxon>Uroviricota</taxon>
        <taxon>Caudoviricetes</taxon>
    </lineage>
</organism>
<protein>
    <submittedName>
        <fullName evidence="2">Uncharacterized protein</fullName>
    </submittedName>
</protein>
<feature type="transmembrane region" description="Helical" evidence="1">
    <location>
        <begin position="12"/>
        <end position="31"/>
    </location>
</feature>
<name>A0A8S5RW89_9CAUD</name>